<comment type="catalytic activity">
    <reaction evidence="1">
        <text>Preferential release of a C-terminal arginine or lysine residue.</text>
        <dbReference type="EC" id="3.4.16.6"/>
    </reaction>
</comment>
<accession>A0A9W8BAE0</accession>
<keyword evidence="7" id="KW-0732">Signal</keyword>
<dbReference type="PANTHER" id="PTHR11802">
    <property type="entry name" value="SERINE PROTEASE FAMILY S10 SERINE CARBOXYPEPTIDASE"/>
    <property type="match status" value="1"/>
</dbReference>
<name>A0A9W8BAE0_9FUNG</name>
<evidence type="ECO:0000256" key="4">
    <source>
        <dbReference type="ARBA" id="ARBA00022645"/>
    </source>
</evidence>
<dbReference type="EC" id="3.4.16.6" evidence="12"/>
<comment type="similarity">
    <text evidence="3">Belongs to the peptidase S10 family.</text>
</comment>
<dbReference type="Proteomes" id="UP001150907">
    <property type="component" value="Unassembled WGS sequence"/>
</dbReference>
<evidence type="ECO:0000256" key="6">
    <source>
        <dbReference type="ARBA" id="ARBA00022703"/>
    </source>
</evidence>
<proteinExistence type="inferred from homology"/>
<comment type="subcellular location">
    <subcellularLocation>
        <location evidence="2">Golgi apparatus</location>
        <location evidence="2">trans-Golgi network membrane</location>
        <topology evidence="2">Single-pass type I membrane protein</topology>
    </subcellularLocation>
</comment>
<keyword evidence="18" id="KW-0378">Hydrolase</keyword>
<dbReference type="SUPFAM" id="SSF53474">
    <property type="entry name" value="alpha/beta-Hydrolases"/>
    <property type="match status" value="1"/>
</dbReference>
<dbReference type="GO" id="GO:0004185">
    <property type="term" value="F:serine-type carboxypeptidase activity"/>
    <property type="evidence" value="ECO:0007669"/>
    <property type="project" value="UniProtKB-EC"/>
</dbReference>
<evidence type="ECO:0000256" key="17">
    <source>
        <dbReference type="SAM" id="Phobius"/>
    </source>
</evidence>
<keyword evidence="11" id="KW-0325">Glycoprotein</keyword>
<dbReference type="OrthoDB" id="443318at2759"/>
<evidence type="ECO:0000313" key="19">
    <source>
        <dbReference type="Proteomes" id="UP001150907"/>
    </source>
</evidence>
<organism evidence="18 19">
    <name type="scientific">Coemansia thaxteri</name>
    <dbReference type="NCBI Taxonomy" id="2663907"/>
    <lineage>
        <taxon>Eukaryota</taxon>
        <taxon>Fungi</taxon>
        <taxon>Fungi incertae sedis</taxon>
        <taxon>Zoopagomycota</taxon>
        <taxon>Kickxellomycotina</taxon>
        <taxon>Kickxellomycetes</taxon>
        <taxon>Kickxellales</taxon>
        <taxon>Kickxellaceae</taxon>
        <taxon>Coemansia</taxon>
    </lineage>
</organism>
<dbReference type="Pfam" id="PF00450">
    <property type="entry name" value="Peptidase_S10"/>
    <property type="match status" value="1"/>
</dbReference>
<dbReference type="GO" id="GO:0005794">
    <property type="term" value="C:Golgi apparatus"/>
    <property type="evidence" value="ECO:0007669"/>
    <property type="project" value="UniProtKB-SubCell"/>
</dbReference>
<keyword evidence="19" id="KW-1185">Reference proteome</keyword>
<evidence type="ECO:0000256" key="5">
    <source>
        <dbReference type="ARBA" id="ARBA00022692"/>
    </source>
</evidence>
<dbReference type="AlphaFoldDB" id="A0A9W8BAE0"/>
<keyword evidence="10 17" id="KW-0472">Membrane</keyword>
<evidence type="ECO:0000256" key="16">
    <source>
        <dbReference type="SAM" id="MobiDB-lite"/>
    </source>
</evidence>
<keyword evidence="8 17" id="KW-1133">Transmembrane helix</keyword>
<evidence type="ECO:0000313" key="18">
    <source>
        <dbReference type="EMBL" id="KAJ2001902.1"/>
    </source>
</evidence>
<keyword evidence="18" id="KW-0645">Protease</keyword>
<keyword evidence="4 18" id="KW-0121">Carboxypeptidase</keyword>
<evidence type="ECO:0000256" key="11">
    <source>
        <dbReference type="ARBA" id="ARBA00023180"/>
    </source>
</evidence>
<dbReference type="Gene3D" id="3.40.50.1820">
    <property type="entry name" value="alpha/beta hydrolase"/>
    <property type="match status" value="1"/>
</dbReference>
<evidence type="ECO:0000256" key="7">
    <source>
        <dbReference type="ARBA" id="ARBA00022729"/>
    </source>
</evidence>
<keyword evidence="6" id="KW-0053">Apoptosis</keyword>
<evidence type="ECO:0000256" key="1">
    <source>
        <dbReference type="ARBA" id="ARBA00001003"/>
    </source>
</evidence>
<evidence type="ECO:0000256" key="8">
    <source>
        <dbReference type="ARBA" id="ARBA00022989"/>
    </source>
</evidence>
<evidence type="ECO:0000256" key="9">
    <source>
        <dbReference type="ARBA" id="ARBA00023034"/>
    </source>
</evidence>
<dbReference type="InterPro" id="IPR001563">
    <property type="entry name" value="Peptidase_S10"/>
</dbReference>
<feature type="region of interest" description="Disordered" evidence="16">
    <location>
        <begin position="578"/>
        <end position="609"/>
    </location>
</feature>
<keyword evidence="9" id="KW-0333">Golgi apparatus</keyword>
<evidence type="ECO:0000256" key="13">
    <source>
        <dbReference type="ARBA" id="ARBA00040403"/>
    </source>
</evidence>
<evidence type="ECO:0000256" key="14">
    <source>
        <dbReference type="ARBA" id="ARBA00040628"/>
    </source>
</evidence>
<gene>
    <name evidence="18" type="primary">KEX1</name>
    <name evidence="18" type="ORF">H4R26_003883</name>
</gene>
<feature type="compositionally biased region" description="Acidic residues" evidence="16">
    <location>
        <begin position="578"/>
        <end position="589"/>
    </location>
</feature>
<dbReference type="PRINTS" id="PR00724">
    <property type="entry name" value="CRBOXYPTASEC"/>
</dbReference>
<evidence type="ECO:0000256" key="12">
    <source>
        <dbReference type="ARBA" id="ARBA00038895"/>
    </source>
</evidence>
<evidence type="ECO:0000256" key="2">
    <source>
        <dbReference type="ARBA" id="ARBA00004393"/>
    </source>
</evidence>
<feature type="transmembrane region" description="Helical" evidence="17">
    <location>
        <begin position="482"/>
        <end position="500"/>
    </location>
</feature>
<evidence type="ECO:0000256" key="10">
    <source>
        <dbReference type="ARBA" id="ARBA00023136"/>
    </source>
</evidence>
<evidence type="ECO:0000256" key="3">
    <source>
        <dbReference type="ARBA" id="ARBA00009431"/>
    </source>
</evidence>
<reference evidence="18" key="1">
    <citation type="submission" date="2022-07" db="EMBL/GenBank/DDBJ databases">
        <title>Phylogenomic reconstructions and comparative analyses of Kickxellomycotina fungi.</title>
        <authorList>
            <person name="Reynolds N.K."/>
            <person name="Stajich J.E."/>
            <person name="Barry K."/>
            <person name="Grigoriev I.V."/>
            <person name="Crous P."/>
            <person name="Smith M.E."/>
        </authorList>
    </citation>
    <scope>NUCLEOTIDE SEQUENCE</scope>
    <source>
        <strain evidence="18">IMI 214461</strain>
    </source>
</reference>
<keyword evidence="5 17" id="KW-0812">Transmembrane</keyword>
<dbReference type="InterPro" id="IPR029058">
    <property type="entry name" value="AB_hydrolase_fold"/>
</dbReference>
<dbReference type="PANTHER" id="PTHR11802:SF190">
    <property type="entry name" value="PHEROMONE-PROCESSING CARBOXYPEPTIDASE KEX1"/>
    <property type="match status" value="1"/>
</dbReference>
<dbReference type="GO" id="GO:0006915">
    <property type="term" value="P:apoptotic process"/>
    <property type="evidence" value="ECO:0007669"/>
    <property type="project" value="UniProtKB-KW"/>
</dbReference>
<protein>
    <recommendedName>
        <fullName evidence="14">Pheromone-processing carboxypeptidase KEX1</fullName>
        <ecNumber evidence="12">3.4.16.6</ecNumber>
    </recommendedName>
    <alternativeName>
        <fullName evidence="15">Carboxypeptidase D</fullName>
    </alternativeName>
    <alternativeName>
        <fullName evidence="13">Pheromone-processing carboxypeptidase kex1</fullName>
    </alternativeName>
</protein>
<evidence type="ECO:0000256" key="15">
    <source>
        <dbReference type="ARBA" id="ARBA00042717"/>
    </source>
</evidence>
<sequence>MLRARDEASTANATAPALPSRSKLAVSRIPLQDGPEFSDLEQYAGQLPVRSEKDLMFFWLVTNTTNAYNKDKLIIWLNGGPGCTSLDGVFLENGPYRFDGANRLVFRDSSLSQQFDVLYIDQPFGTGFSMTATDSYAKTFKEASQTLVDFLGNFYSVFPEFRHRQLYLAGESEAGTYIPYLADALVKSSPPDQPDRVNVAGLMIGNGWIDPYPMYMSYVEVLRRHDLLSANVQSRMLKLMDQCAREYKRAPQPVHTDICERIPQVFLSEGGPSPGTCYNMYDLRLTDTQPSCGMNWPPEINMFTTYLNRKDVQKAINVGPAPSVWTECSDLPNQKLKHDDSPPASNMLKTLLDEHAIPVLLFVGHQDYLCNFVGTEWTIGNMTWAGATGFSPEAVQSEWKIDGHVVGRIESDRGLTYALIYNASHMVGVDRPREILDVFTAFTNASSANLRFTSTFRSQDETSLPPVLAPVPAPTNSELGKWLGLAFLLAIVLSFSLCFMRRQKLFAWWTRRNRDYQGHLQNLDAGSLAVGNSVRRHGYERMQEEELDDAFIMSEFSFAKNLPTAAHRTIDVEGLLLDDDSASSPDEDLASTVRDSRHPSRDHSPSTRT</sequence>
<dbReference type="GO" id="GO:0006508">
    <property type="term" value="P:proteolysis"/>
    <property type="evidence" value="ECO:0007669"/>
    <property type="project" value="UniProtKB-KW"/>
</dbReference>
<comment type="caution">
    <text evidence="18">The sequence shown here is derived from an EMBL/GenBank/DDBJ whole genome shotgun (WGS) entry which is preliminary data.</text>
</comment>
<dbReference type="EMBL" id="JANBQF010000354">
    <property type="protein sequence ID" value="KAJ2001902.1"/>
    <property type="molecule type" value="Genomic_DNA"/>
</dbReference>
<feature type="compositionally biased region" description="Basic and acidic residues" evidence="16">
    <location>
        <begin position="594"/>
        <end position="609"/>
    </location>
</feature>